<feature type="compositionally biased region" description="Polar residues" evidence="1">
    <location>
        <begin position="279"/>
        <end position="298"/>
    </location>
</feature>
<feature type="region of interest" description="Disordered" evidence="1">
    <location>
        <begin position="179"/>
        <end position="361"/>
    </location>
</feature>
<dbReference type="Gene3D" id="1.10.1410.10">
    <property type="match status" value="1"/>
</dbReference>
<sequence length="361" mass="40491">MFLKTSITELSILDGSDPENVRKVVQDFLQYGKRNEESVAELFVTLLSKLASVETLWPKGLCASTYEGSWISKTWEYKVCLMNVEDFMDRSENSARSVGGAALKKIYRCINSSLHHLSSFMDGRIQAPKLKELLFGRDSPSTADEHSALSLKGSLPFHEGEGATPPDQVPMKKTRLTEGWSSWGEKQQPPLTMRPWGGNQLRPSTLQPCGRKQVSPSAWPPWGEDRSSPSTWPPWGENQSLPSTWHPWGEDQSPTPTRQPWGEDQLPTSTWHPWGEDQLSPSITRSWGENQLSPSTVGSWRRDESSHSAWRPWGENQSSSPSWQPCAEVQSFPSAWRSWGEDQCGGTPAGFSHSTPFVHPQ</sequence>
<dbReference type="GO" id="GO:0031123">
    <property type="term" value="P:RNA 3'-end processing"/>
    <property type="evidence" value="ECO:0007669"/>
    <property type="project" value="TreeGrafter"/>
</dbReference>
<dbReference type="PANTHER" id="PTHR12271">
    <property type="entry name" value="POLY A POLYMERASE CID PAP -RELATED"/>
    <property type="match status" value="1"/>
</dbReference>
<evidence type="ECO:0000313" key="3">
    <source>
        <dbReference type="Proteomes" id="UP000541444"/>
    </source>
</evidence>
<reference evidence="2 3" key="1">
    <citation type="journal article" date="2020" name="IScience">
        <title>Genome Sequencing of the Endangered Kingdonia uniflora (Circaeasteraceae, Ranunculales) Reveals Potential Mechanisms of Evolutionary Specialization.</title>
        <authorList>
            <person name="Sun Y."/>
            <person name="Deng T."/>
            <person name="Zhang A."/>
            <person name="Moore M.J."/>
            <person name="Landis J.B."/>
            <person name="Lin N."/>
            <person name="Zhang H."/>
            <person name="Zhang X."/>
            <person name="Huang J."/>
            <person name="Zhang X."/>
            <person name="Sun H."/>
            <person name="Wang H."/>
        </authorList>
    </citation>
    <scope>NUCLEOTIDE SEQUENCE [LARGE SCALE GENOMIC DNA]</scope>
    <source>
        <strain evidence="2">TB1705</strain>
        <tissue evidence="2">Leaf</tissue>
    </source>
</reference>
<dbReference type="Proteomes" id="UP000541444">
    <property type="component" value="Unassembled WGS sequence"/>
</dbReference>
<gene>
    <name evidence="2" type="ORF">GIB67_016007</name>
</gene>
<dbReference type="PANTHER" id="PTHR12271:SF134">
    <property type="entry name" value="NUCLEOTIDYLTRANSFERASE FAMILY PROTEIN"/>
    <property type="match status" value="1"/>
</dbReference>
<name>A0A7J7L1P3_9MAGN</name>
<evidence type="ECO:0000313" key="2">
    <source>
        <dbReference type="EMBL" id="KAF6136551.1"/>
    </source>
</evidence>
<dbReference type="AlphaFoldDB" id="A0A7J7L1P3"/>
<dbReference type="EMBL" id="JACGCM010002686">
    <property type="protein sequence ID" value="KAF6136551.1"/>
    <property type="molecule type" value="Genomic_DNA"/>
</dbReference>
<feature type="region of interest" description="Disordered" evidence="1">
    <location>
        <begin position="154"/>
        <end position="173"/>
    </location>
</feature>
<evidence type="ECO:0000256" key="1">
    <source>
        <dbReference type="SAM" id="MobiDB-lite"/>
    </source>
</evidence>
<organism evidence="2 3">
    <name type="scientific">Kingdonia uniflora</name>
    <dbReference type="NCBI Taxonomy" id="39325"/>
    <lineage>
        <taxon>Eukaryota</taxon>
        <taxon>Viridiplantae</taxon>
        <taxon>Streptophyta</taxon>
        <taxon>Embryophyta</taxon>
        <taxon>Tracheophyta</taxon>
        <taxon>Spermatophyta</taxon>
        <taxon>Magnoliopsida</taxon>
        <taxon>Ranunculales</taxon>
        <taxon>Circaeasteraceae</taxon>
        <taxon>Kingdonia</taxon>
    </lineage>
</organism>
<accession>A0A7J7L1P3</accession>
<dbReference type="OrthoDB" id="691269at2759"/>
<protein>
    <submittedName>
        <fullName evidence="2">Uncharacterized protein</fullName>
    </submittedName>
</protein>
<keyword evidence="3" id="KW-1185">Reference proteome</keyword>
<comment type="caution">
    <text evidence="2">The sequence shown here is derived from an EMBL/GenBank/DDBJ whole genome shotgun (WGS) entry which is preliminary data.</text>
</comment>
<dbReference type="GO" id="GO:0016779">
    <property type="term" value="F:nucleotidyltransferase activity"/>
    <property type="evidence" value="ECO:0007669"/>
    <property type="project" value="TreeGrafter"/>
</dbReference>
<proteinExistence type="predicted"/>
<dbReference type="SUPFAM" id="SSF81631">
    <property type="entry name" value="PAP/OAS1 substrate-binding domain"/>
    <property type="match status" value="1"/>
</dbReference>